<dbReference type="EMBL" id="CP013694">
    <property type="protein sequence ID" value="ALU29275.1"/>
    <property type="molecule type" value="Genomic_DNA"/>
</dbReference>
<evidence type="ECO:0000313" key="4">
    <source>
        <dbReference type="Proteomes" id="UP000065473"/>
    </source>
</evidence>
<proteinExistence type="predicted"/>
<dbReference type="AlphaFoldDB" id="A0A0U2W4N3"/>
<evidence type="ECO:0000313" key="2">
    <source>
        <dbReference type="EMBL" id="ALU32004.1"/>
    </source>
</evidence>
<evidence type="ECO:0000313" key="1">
    <source>
        <dbReference type="EMBL" id="ALU29275.1"/>
    </source>
</evidence>
<protein>
    <submittedName>
        <fullName evidence="2">Uncharacterized protein</fullName>
    </submittedName>
</protein>
<name>A0A0U2W4N3_9CREN</name>
<sequence length="149" mass="17551">MTKERVNQLELEVEAIVEVDGKEYKVVTVPTAEEYTGFPPSWEFVKANMLKWKPYFKAKMLNFNGQLIPALENVLLNMEENMYEFLLDIYYTFKVNRPSIETNISTVITRQIERLEEKLNRTFNEKERTDLYIKYGIEAAILKDIGVIN</sequence>
<dbReference type="OMA" id="WRPYFKG"/>
<organism evidence="2 3">
    <name type="scientific">Sulfolobus acidocaldarius</name>
    <dbReference type="NCBI Taxonomy" id="2285"/>
    <lineage>
        <taxon>Archaea</taxon>
        <taxon>Thermoproteota</taxon>
        <taxon>Thermoprotei</taxon>
        <taxon>Sulfolobales</taxon>
        <taxon>Sulfolobaceae</taxon>
        <taxon>Sulfolobus</taxon>
    </lineage>
</organism>
<gene>
    <name evidence="1" type="ORF">ATY89_04525</name>
    <name evidence="2" type="ORF">ATZ20_07550</name>
</gene>
<accession>A0A0U2W4N3</accession>
<dbReference type="GeneID" id="14550881"/>
<reference evidence="3 4" key="1">
    <citation type="submission" date="2015-12" db="EMBL/GenBank/DDBJ databases">
        <title>A stable core within a dynamic pangenome in Sulfolobus acidocaldarius.</title>
        <authorList>
            <person name="Anderson R."/>
            <person name="Kouris A."/>
            <person name="Seward C."/>
            <person name="Campbell K."/>
            <person name="Whitaker R."/>
        </authorList>
    </citation>
    <scope>NUCLEOTIDE SEQUENCE [LARGE SCALE GENOMIC DNA]</scope>
    <source>
        <strain evidence="1 4">GG12-C01-09</strain>
        <strain evidence="2 3">NG05B_CO5_07</strain>
    </source>
</reference>
<dbReference type="STRING" id="1435377.SUSAZ_01790"/>
<dbReference type="RefSeq" id="WP_011277270.1">
    <property type="nucleotide sequence ID" value="NZ_BHWZ01000001.1"/>
</dbReference>
<dbReference type="EMBL" id="CP013695">
    <property type="protein sequence ID" value="ALU32004.1"/>
    <property type="molecule type" value="Genomic_DNA"/>
</dbReference>
<dbReference type="Proteomes" id="UP000060043">
    <property type="component" value="Chromosome"/>
</dbReference>
<evidence type="ECO:0000313" key="3">
    <source>
        <dbReference type="Proteomes" id="UP000060043"/>
    </source>
</evidence>
<dbReference type="OrthoDB" id="33156at2157"/>
<dbReference type="Proteomes" id="UP000065473">
    <property type="component" value="Chromosome"/>
</dbReference>
<dbReference type="PaxDb" id="1435377-SUSAZ_01790"/>